<dbReference type="InterPro" id="IPR036890">
    <property type="entry name" value="HATPase_C_sf"/>
</dbReference>
<dbReference type="OrthoDB" id="60033at2759"/>
<dbReference type="Pfam" id="PF26131">
    <property type="entry name" value="PAS-like"/>
    <property type="match status" value="1"/>
</dbReference>
<dbReference type="Gene3D" id="3.40.50.2300">
    <property type="match status" value="1"/>
</dbReference>
<reference evidence="8 9" key="1">
    <citation type="journal article" date="2014" name="PLoS ONE">
        <title>De novo Genome Assembly of the Fungal Plant Pathogen Pyrenophora semeniperda.</title>
        <authorList>
            <person name="Soliai M.M."/>
            <person name="Meyer S.E."/>
            <person name="Udall J.A."/>
            <person name="Elzinga D.E."/>
            <person name="Hermansen R.A."/>
            <person name="Bodily P.M."/>
            <person name="Hart A.A."/>
            <person name="Coleman C.E."/>
        </authorList>
    </citation>
    <scope>NUCLEOTIDE SEQUENCE [LARGE SCALE GENOMIC DNA]</scope>
    <source>
        <strain evidence="8 9">CCB06</strain>
        <tissue evidence="8">Mycelium</tissue>
    </source>
</reference>
<evidence type="ECO:0000256" key="1">
    <source>
        <dbReference type="ARBA" id="ARBA00022553"/>
    </source>
</evidence>
<dbReference type="InterPro" id="IPR003594">
    <property type="entry name" value="HATPase_dom"/>
</dbReference>
<dbReference type="SUPFAM" id="SSF52172">
    <property type="entry name" value="CheY-like"/>
    <property type="match status" value="1"/>
</dbReference>
<dbReference type="SMART" id="SM00091">
    <property type="entry name" value="PAS"/>
    <property type="match status" value="1"/>
</dbReference>
<feature type="region of interest" description="Disordered" evidence="3">
    <location>
        <begin position="36"/>
        <end position="58"/>
    </location>
</feature>
<evidence type="ECO:0000313" key="8">
    <source>
        <dbReference type="EMBL" id="RMZ67411.1"/>
    </source>
</evidence>
<dbReference type="Gene3D" id="3.30.565.10">
    <property type="entry name" value="Histidine kinase-like ATPase, C-terminal domain"/>
    <property type="match status" value="1"/>
</dbReference>
<dbReference type="PRINTS" id="PR00344">
    <property type="entry name" value="BCTRLSENSOR"/>
</dbReference>
<dbReference type="PANTHER" id="PTHR43719:SF30">
    <property type="entry name" value="TWO-COMPONENT SYSTEM RESPONSE REGULATOR"/>
    <property type="match status" value="1"/>
</dbReference>
<dbReference type="CDD" id="cd00130">
    <property type="entry name" value="PAS"/>
    <property type="match status" value="1"/>
</dbReference>
<dbReference type="Pfam" id="PF08448">
    <property type="entry name" value="PAS_4"/>
    <property type="match status" value="1"/>
</dbReference>
<dbReference type="SUPFAM" id="SSF55785">
    <property type="entry name" value="PYP-like sensor domain (PAS domain)"/>
    <property type="match status" value="1"/>
</dbReference>
<feature type="compositionally biased region" description="Low complexity" evidence="3">
    <location>
        <begin position="522"/>
        <end position="534"/>
    </location>
</feature>
<dbReference type="InterPro" id="IPR005467">
    <property type="entry name" value="His_kinase_dom"/>
</dbReference>
<dbReference type="EMBL" id="KE747810">
    <property type="protein sequence ID" value="RMZ67411.1"/>
    <property type="molecule type" value="Genomic_DNA"/>
</dbReference>
<evidence type="ECO:0000256" key="2">
    <source>
        <dbReference type="PROSITE-ProRule" id="PRU00169"/>
    </source>
</evidence>
<feature type="domain" description="Response regulatory" evidence="5">
    <location>
        <begin position="1497"/>
        <end position="1633"/>
    </location>
</feature>
<dbReference type="PROSITE" id="PS50112">
    <property type="entry name" value="PAS"/>
    <property type="match status" value="1"/>
</dbReference>
<dbReference type="PROSITE" id="PS50110">
    <property type="entry name" value="RESPONSE_REGULATORY"/>
    <property type="match status" value="1"/>
</dbReference>
<dbReference type="Proteomes" id="UP000265663">
    <property type="component" value="Unassembled WGS sequence"/>
</dbReference>
<evidence type="ECO:0000256" key="3">
    <source>
        <dbReference type="SAM" id="MobiDB-lite"/>
    </source>
</evidence>
<dbReference type="InterPro" id="IPR013656">
    <property type="entry name" value="PAS_4"/>
</dbReference>
<keyword evidence="8" id="KW-0418">Kinase</keyword>
<dbReference type="SMART" id="SM00448">
    <property type="entry name" value="REC"/>
    <property type="match status" value="1"/>
</dbReference>
<dbReference type="SUPFAM" id="SSF47384">
    <property type="entry name" value="Homodimeric domain of signal transducing histidine kinase"/>
    <property type="match status" value="1"/>
</dbReference>
<feature type="modified residue" description="4-aspartylphosphate" evidence="2">
    <location>
        <position position="1562"/>
    </location>
</feature>
<evidence type="ECO:0000259" key="5">
    <source>
        <dbReference type="PROSITE" id="PS50110"/>
    </source>
</evidence>
<feature type="domain" description="Histidine kinase" evidence="4">
    <location>
        <begin position="1165"/>
        <end position="1436"/>
    </location>
</feature>
<dbReference type="Pfam" id="PF02518">
    <property type="entry name" value="HATPase_c"/>
    <property type="match status" value="1"/>
</dbReference>
<dbReference type="InterPro" id="IPR035965">
    <property type="entry name" value="PAS-like_dom_sf"/>
</dbReference>
<keyword evidence="1 2" id="KW-0597">Phosphoprotein</keyword>
<dbReference type="GO" id="GO:0000155">
    <property type="term" value="F:phosphorelay sensor kinase activity"/>
    <property type="evidence" value="ECO:0007669"/>
    <property type="project" value="InterPro"/>
</dbReference>
<feature type="domain" description="PAC" evidence="7">
    <location>
        <begin position="1089"/>
        <end position="1147"/>
    </location>
</feature>
<proteinExistence type="predicted"/>
<dbReference type="InterPro" id="IPR000700">
    <property type="entry name" value="PAS-assoc_C"/>
</dbReference>
<dbReference type="SUPFAM" id="SSF55781">
    <property type="entry name" value="GAF domain-like"/>
    <property type="match status" value="1"/>
</dbReference>
<feature type="region of interest" description="Disordered" evidence="3">
    <location>
        <begin position="211"/>
        <end position="268"/>
    </location>
</feature>
<organism evidence="8 9">
    <name type="scientific">Pyrenophora seminiperda CCB06</name>
    <dbReference type="NCBI Taxonomy" id="1302712"/>
    <lineage>
        <taxon>Eukaryota</taxon>
        <taxon>Fungi</taxon>
        <taxon>Dikarya</taxon>
        <taxon>Ascomycota</taxon>
        <taxon>Pezizomycotina</taxon>
        <taxon>Dothideomycetes</taxon>
        <taxon>Pleosporomycetidae</taxon>
        <taxon>Pleosporales</taxon>
        <taxon>Pleosporineae</taxon>
        <taxon>Pleosporaceae</taxon>
        <taxon>Pyrenophora</taxon>
    </lineage>
</organism>
<evidence type="ECO:0000259" key="7">
    <source>
        <dbReference type="PROSITE" id="PS50113"/>
    </source>
</evidence>
<evidence type="ECO:0000259" key="6">
    <source>
        <dbReference type="PROSITE" id="PS50112"/>
    </source>
</evidence>
<keyword evidence="8" id="KW-0808">Transferase</keyword>
<dbReference type="InterPro" id="IPR036097">
    <property type="entry name" value="HisK_dim/P_sf"/>
</dbReference>
<dbReference type="Pfam" id="PF00072">
    <property type="entry name" value="Response_reg"/>
    <property type="match status" value="1"/>
</dbReference>
<dbReference type="NCBIfam" id="TIGR00229">
    <property type="entry name" value="sensory_box"/>
    <property type="match status" value="1"/>
</dbReference>
<dbReference type="Gene3D" id="3.30.450.20">
    <property type="entry name" value="PAS domain"/>
    <property type="match status" value="2"/>
</dbReference>
<dbReference type="SMART" id="SM00388">
    <property type="entry name" value="HisKA"/>
    <property type="match status" value="1"/>
</dbReference>
<dbReference type="Gene3D" id="1.10.287.130">
    <property type="match status" value="1"/>
</dbReference>
<evidence type="ECO:0000313" key="9">
    <source>
        <dbReference type="Proteomes" id="UP000265663"/>
    </source>
</evidence>
<dbReference type="InterPro" id="IPR000014">
    <property type="entry name" value="PAS"/>
</dbReference>
<gene>
    <name evidence="8" type="ORF">GMOD_00001329</name>
</gene>
<dbReference type="CDD" id="cd16922">
    <property type="entry name" value="HATPase_EvgS-ArcB-TorS-like"/>
    <property type="match status" value="1"/>
</dbReference>
<name>A0A3M7LYX8_9PLEO</name>
<dbReference type="SUPFAM" id="SSF55874">
    <property type="entry name" value="ATPase domain of HSP90 chaperone/DNA topoisomerase II/histidine kinase"/>
    <property type="match status" value="1"/>
</dbReference>
<dbReference type="Pfam" id="PF00512">
    <property type="entry name" value="HisKA"/>
    <property type="match status" value="1"/>
</dbReference>
<feature type="region of interest" description="Disordered" evidence="3">
    <location>
        <begin position="516"/>
        <end position="541"/>
    </location>
</feature>
<keyword evidence="9" id="KW-1185">Reference proteome</keyword>
<dbReference type="PROSITE" id="PS50113">
    <property type="entry name" value="PAC"/>
    <property type="match status" value="1"/>
</dbReference>
<accession>A0A3M7LYX8</accession>
<feature type="domain" description="PAS" evidence="6">
    <location>
        <begin position="1016"/>
        <end position="1086"/>
    </location>
</feature>
<evidence type="ECO:0000259" key="4">
    <source>
        <dbReference type="PROSITE" id="PS50109"/>
    </source>
</evidence>
<dbReference type="InterPro" id="IPR004358">
    <property type="entry name" value="Sig_transdc_His_kin-like_C"/>
</dbReference>
<dbReference type="InterPro" id="IPR003661">
    <property type="entry name" value="HisK_dim/P_dom"/>
</dbReference>
<feature type="compositionally biased region" description="Low complexity" evidence="3">
    <location>
        <begin position="347"/>
        <end position="365"/>
    </location>
</feature>
<dbReference type="PANTHER" id="PTHR43719">
    <property type="entry name" value="TWO-COMPONENT HISTIDINE KINASE"/>
    <property type="match status" value="1"/>
</dbReference>
<protein>
    <submittedName>
        <fullName evidence="8">Sensory transduction histidine kinase</fullName>
    </submittedName>
</protein>
<dbReference type="CDD" id="cd00082">
    <property type="entry name" value="HisKA"/>
    <property type="match status" value="1"/>
</dbReference>
<dbReference type="PROSITE" id="PS50109">
    <property type="entry name" value="HIS_KIN"/>
    <property type="match status" value="1"/>
</dbReference>
<feature type="region of interest" description="Disordered" evidence="3">
    <location>
        <begin position="306"/>
        <end position="374"/>
    </location>
</feature>
<dbReference type="InterPro" id="IPR050956">
    <property type="entry name" value="2C_system_His_kinase"/>
</dbReference>
<feature type="region of interest" description="Disordered" evidence="3">
    <location>
        <begin position="132"/>
        <end position="178"/>
    </location>
</feature>
<dbReference type="InterPro" id="IPR058846">
    <property type="entry name" value="PAS-like"/>
</dbReference>
<dbReference type="InterPro" id="IPR001789">
    <property type="entry name" value="Sig_transdc_resp-reg_receiver"/>
</dbReference>
<dbReference type="CDD" id="cd17546">
    <property type="entry name" value="REC_hyHK_CKI1_RcsC-like"/>
    <property type="match status" value="1"/>
</dbReference>
<dbReference type="InterPro" id="IPR011006">
    <property type="entry name" value="CheY-like_superfamily"/>
</dbReference>
<dbReference type="SMART" id="SM00387">
    <property type="entry name" value="HATPase_c"/>
    <property type="match status" value="1"/>
</dbReference>
<sequence>MVGGHTGPGWILDRDRHRQHLKRDLRCCSLDPTVYAPPPQGRAEGPQSSQTRASSDGLKIRHPSHCRLLCRPRARPLPRRASCSQIALAFNFIVASRKSPAPSRHLARNARDDNPCQLLGLDAVKLHVRTSGDEAAPHRPLQRNDTTTPLDSAPAQRSIDASENRESFAETPITPDPACPLDHSSNFPDSLPPWTHKSPLDHRDWIKHLGSGPLRGSRRHSGKLVASTPPAVLGTKRPPPLFSDTPPASRQPEPASEPLHKRRKVLSRSRCDVRNADFSNIAHFRHNNQPPSPLFFSSRSTRPQLPARFSSSEAAARMLSKTREDSGIKTVTLARGTFSGLSPPGPSAGTSARSSERSSLARTASPDSRDKSDPLRLLGSVGIVELLEQDGRPTFIIDIGDFANYTPETSTVQIVFANNALRSSPSTWDLVAGKPADSPLENFTSHASDQFRGWILSTAVPGEHSDVSPPPVDHGGIVWSCYTLRRRLRVISGVISAPAMVLPAVDAPNDFAIPTTPSADLGSGNNGEVNSSSSAQNNEPQDYFGSNVPIIPRGEPTPPISAPPPNINLPKFGEDGSEPIPRPSTIGIPSTEASTSFTNECVLRAHTAGSVDSFHREIHSPREDNQDMGFFDWTRLALSSSLPRHIQFARSIDWASTPLGPIEYWSNDLRAMCNLIMASPHPAAMYWGEELVAIYNEAYIGLAGQKHPALMGQSYKVAWAEIWDEVKGVFANARLTGQATMKDDDCLFMKRSGFLEETYFSWSIIPMVGEDGTVMGLYNPAFEKTRRKIAERRMLTLREVGERTATAREVKGFWDQVLIALTENEFDTPVVMLYSVNDENDSDSSSLYSSSLLGSKQCYLEGSLGVPDGHQAAPDQIDLKEGQEGFGPVFREVMKTDKPVVVSIGSGDLPHAMMEGLEWRGFGDPCRDVVICPIHPTTGENILGFLVMGINPRRPYDDDYNLFIQLLSRQLATSLASVVLFEEEIRRGQRAARLAAEDRYHLSTQLAARTQEARESETRFTRMAELSPAGLFIADHVGRITYCNDTWYEIARVPREPELTDRWIDFVKEEDQSLILEHWNELVNNTTPINIEFRFKAPWEDQNRNKSDTWVLFQAFPEKDEHGQLKSVFGSITNISPQKWAEGFQKRKMEEAVELKRQQENFIDITSHEMRNPLSAILQCADEISTILGDFRASGSKVMDAGILADSIDAAQTIALCAQHQKRIVDDVLTLSKLDSAMLMVTPVDAQPLQVVQRALKMFEGEVQTAGIQMEFVLTESFTQLGVDWVKIDPSRVLQVLINLTTNAIKFTTTEETRTIKVVLSASRERPSASRTPTVSYFPMRAKRTDQTCGPDWGDGEEIFLEFAVQDTGRGLSPEEKKLLFQRFSQASPRTHVQYGGSGLGLFISRELTELQGGEIGVSSEAGKGSTFAFYVKCRRSCEPQEPLEVLPVATLSRKVSNAKDRGGTTLSVPSKIKDFAPMHNKDIAAPKPKPKKMELKVLIVEDNLVNQKVLQRQLHNQGIQTIVANHGGEALDVLKLSTFWASPSPTSTDSPLTDISVVLMDKEMPVMDGLQCTSKIRELEQHGKFKSHVPIIAVTANARSEQIATLLAAGMDDVVSKPFRIGELVPKIEELANKFKDKALLPGEVSLVAPSLPS</sequence>